<reference evidence="9 10" key="1">
    <citation type="submission" date="2019-07" db="EMBL/GenBank/DDBJ databases">
        <title>Genomes of Cafeteria roenbergensis.</title>
        <authorList>
            <person name="Fischer M.G."/>
            <person name="Hackl T."/>
            <person name="Roman M."/>
        </authorList>
    </citation>
    <scope>NUCLEOTIDE SEQUENCE [LARGE SCALE GENOMIC DNA]</scope>
    <source>
        <strain evidence="5 10">BVI</strain>
        <strain evidence="6 12">Cflag</strain>
        <strain evidence="8 9">E4-10P</strain>
        <strain evidence="7 11">RCC970-E3</strain>
    </source>
</reference>
<evidence type="ECO:0000313" key="7">
    <source>
        <dbReference type="EMBL" id="KAA0165411.1"/>
    </source>
</evidence>
<evidence type="ECO:0000256" key="4">
    <source>
        <dbReference type="ARBA" id="ARBA00048018"/>
    </source>
</evidence>
<proteinExistence type="inferred from homology"/>
<organism evidence="6 12">
    <name type="scientific">Cafeteria roenbergensis</name>
    <name type="common">Marine flagellate</name>
    <dbReference type="NCBI Taxonomy" id="33653"/>
    <lineage>
        <taxon>Eukaryota</taxon>
        <taxon>Sar</taxon>
        <taxon>Stramenopiles</taxon>
        <taxon>Bigyra</taxon>
        <taxon>Opalozoa</taxon>
        <taxon>Bicosoecida</taxon>
        <taxon>Cafeteriaceae</taxon>
        <taxon>Cafeteria</taxon>
    </lineage>
</organism>
<evidence type="ECO:0000313" key="8">
    <source>
        <dbReference type="EMBL" id="KAA0166428.1"/>
    </source>
</evidence>
<dbReference type="InterPro" id="IPR023509">
    <property type="entry name" value="DTD-like_sf"/>
</dbReference>
<evidence type="ECO:0000313" key="11">
    <source>
        <dbReference type="Proteomes" id="UP000324907"/>
    </source>
</evidence>
<gene>
    <name evidence="8" type="ORF">FNF27_07500</name>
    <name evidence="7" type="ORF">FNF28_03467</name>
    <name evidence="5" type="ORF">FNF29_05499</name>
    <name evidence="6" type="ORF">FNF31_01931</name>
</gene>
<evidence type="ECO:0000256" key="1">
    <source>
        <dbReference type="ARBA" id="ARBA00009673"/>
    </source>
</evidence>
<dbReference type="SUPFAM" id="SSF69500">
    <property type="entry name" value="DTD-like"/>
    <property type="match status" value="1"/>
</dbReference>
<dbReference type="EMBL" id="VLTN01000037">
    <property type="protein sequence ID" value="KAA0150058.1"/>
    <property type="molecule type" value="Genomic_DNA"/>
</dbReference>
<evidence type="ECO:0000256" key="2">
    <source>
        <dbReference type="ARBA" id="ARBA00013056"/>
    </source>
</evidence>
<dbReference type="OMA" id="VFGADMK"/>
<dbReference type="PANTHER" id="PTHR10472">
    <property type="entry name" value="D-TYROSYL-TRNA TYR DEACYLASE"/>
    <property type="match status" value="1"/>
</dbReference>
<dbReference type="GO" id="GO:0051500">
    <property type="term" value="F:D-tyrosyl-tRNA(Tyr) deacylase activity"/>
    <property type="evidence" value="ECO:0007669"/>
    <property type="project" value="TreeGrafter"/>
</dbReference>
<dbReference type="GO" id="GO:0005737">
    <property type="term" value="C:cytoplasm"/>
    <property type="evidence" value="ECO:0007669"/>
    <property type="project" value="InterPro"/>
</dbReference>
<evidence type="ECO:0000313" key="6">
    <source>
        <dbReference type="EMBL" id="KAA0165278.1"/>
    </source>
</evidence>
<evidence type="ECO:0000313" key="10">
    <source>
        <dbReference type="Proteomes" id="UP000323011"/>
    </source>
</evidence>
<evidence type="ECO:0000313" key="5">
    <source>
        <dbReference type="EMBL" id="KAA0150058.1"/>
    </source>
</evidence>
<dbReference type="Gene3D" id="3.50.80.10">
    <property type="entry name" value="D-tyrosyl-tRNA(Tyr) deacylase"/>
    <property type="match status" value="1"/>
</dbReference>
<accession>A0A5A8DJ97</accession>
<evidence type="ECO:0000256" key="3">
    <source>
        <dbReference type="ARBA" id="ARBA00047676"/>
    </source>
</evidence>
<dbReference type="HAMAP" id="MF_00518">
    <property type="entry name" value="Deacylase_Dtd"/>
    <property type="match status" value="1"/>
</dbReference>
<dbReference type="InterPro" id="IPR003732">
    <property type="entry name" value="Daa-tRNA_deacyls_DTD"/>
</dbReference>
<dbReference type="OrthoDB" id="275783at2759"/>
<dbReference type="EC" id="3.1.1.96" evidence="2"/>
<dbReference type="Pfam" id="PF02580">
    <property type="entry name" value="Tyr_Deacylase"/>
    <property type="match status" value="1"/>
</dbReference>
<dbReference type="Proteomes" id="UP000324907">
    <property type="component" value="Unassembled WGS sequence"/>
</dbReference>
<name>A0A5A8DJ97_CAFRO</name>
<dbReference type="PANTHER" id="PTHR10472:SF5">
    <property type="entry name" value="D-AMINOACYL-TRNA DEACYLASE 1"/>
    <property type="match status" value="1"/>
</dbReference>
<sequence>MRALLQRVTSASVTIDGKVVGRIGPGLLALVGVCEDDAKADSDWIISRMLGVRLWPEPAPADGGEPREWRTNVVDLVDPTTGAPGEVLVVSQFTLYGGLKKGNKPDFHRAMAPADARAIFDGVLDGVRAGMRKKGGAGAAAGAGAGAAATAEADGAPVDRVATGEFGAMMQVALVNDGPVTLMLDSRNKGNADPSGSA</sequence>
<dbReference type="AlphaFoldDB" id="A0A5A8DJ97"/>
<dbReference type="EMBL" id="VLTM01000013">
    <property type="protein sequence ID" value="KAA0165278.1"/>
    <property type="molecule type" value="Genomic_DNA"/>
</dbReference>
<dbReference type="Proteomes" id="UP000323011">
    <property type="component" value="Unassembled WGS sequence"/>
</dbReference>
<dbReference type="EMBL" id="VLTO01000087">
    <property type="protein sequence ID" value="KAA0166428.1"/>
    <property type="molecule type" value="Genomic_DNA"/>
</dbReference>
<dbReference type="Proteomes" id="UP000322899">
    <property type="component" value="Unassembled WGS sequence"/>
</dbReference>
<keyword evidence="10" id="KW-1185">Reference proteome</keyword>
<evidence type="ECO:0000313" key="9">
    <source>
        <dbReference type="Proteomes" id="UP000322899"/>
    </source>
</evidence>
<dbReference type="Proteomes" id="UP000325113">
    <property type="component" value="Unassembled WGS sequence"/>
</dbReference>
<comment type="similarity">
    <text evidence="1">Belongs to the DTD family.</text>
</comment>
<evidence type="ECO:0000313" key="12">
    <source>
        <dbReference type="Proteomes" id="UP000325113"/>
    </source>
</evidence>
<dbReference type="EMBL" id="VLTL01000047">
    <property type="protein sequence ID" value="KAA0165411.1"/>
    <property type="molecule type" value="Genomic_DNA"/>
</dbReference>
<comment type="caution">
    <text evidence="6">The sequence shown here is derived from an EMBL/GenBank/DDBJ whole genome shotgun (WGS) entry which is preliminary data.</text>
</comment>
<comment type="catalytic activity">
    <reaction evidence="3">
        <text>glycyl-tRNA(Ala) + H2O = tRNA(Ala) + glycine + H(+)</text>
        <dbReference type="Rhea" id="RHEA:53744"/>
        <dbReference type="Rhea" id="RHEA-COMP:9657"/>
        <dbReference type="Rhea" id="RHEA-COMP:13640"/>
        <dbReference type="ChEBI" id="CHEBI:15377"/>
        <dbReference type="ChEBI" id="CHEBI:15378"/>
        <dbReference type="ChEBI" id="CHEBI:57305"/>
        <dbReference type="ChEBI" id="CHEBI:78442"/>
        <dbReference type="ChEBI" id="CHEBI:78522"/>
        <dbReference type="EC" id="3.1.1.96"/>
    </reaction>
</comment>
<comment type="catalytic activity">
    <reaction evidence="4">
        <text>a D-aminoacyl-tRNA + H2O = a tRNA + a D-alpha-amino acid + H(+)</text>
        <dbReference type="Rhea" id="RHEA:13953"/>
        <dbReference type="Rhea" id="RHEA-COMP:10123"/>
        <dbReference type="Rhea" id="RHEA-COMP:10124"/>
        <dbReference type="ChEBI" id="CHEBI:15377"/>
        <dbReference type="ChEBI" id="CHEBI:15378"/>
        <dbReference type="ChEBI" id="CHEBI:59871"/>
        <dbReference type="ChEBI" id="CHEBI:78442"/>
        <dbReference type="ChEBI" id="CHEBI:79333"/>
        <dbReference type="EC" id="3.1.1.96"/>
    </reaction>
</comment>
<protein>
    <recommendedName>
        <fullName evidence="2">D-aminoacyl-tRNA deacylase</fullName>
        <ecNumber evidence="2">3.1.1.96</ecNumber>
    </recommendedName>
</protein>